<dbReference type="PROSITE" id="PS50048">
    <property type="entry name" value="ZN2_CY6_FUNGAL_2"/>
    <property type="match status" value="1"/>
</dbReference>
<feature type="compositionally biased region" description="Basic and acidic residues" evidence="6">
    <location>
        <begin position="566"/>
        <end position="580"/>
    </location>
</feature>
<dbReference type="CDD" id="cd00067">
    <property type="entry name" value="GAL4"/>
    <property type="match status" value="1"/>
</dbReference>
<dbReference type="SUPFAM" id="SSF55874">
    <property type="entry name" value="ATPase domain of HSP90 chaperone/DNA topoisomerase II/histidine kinase"/>
    <property type="match status" value="1"/>
</dbReference>
<evidence type="ECO:0000313" key="9">
    <source>
        <dbReference type="Proteomes" id="UP000030106"/>
    </source>
</evidence>
<gene>
    <name evidence="8" type="ORF">BBAD15_g6384</name>
</gene>
<feature type="compositionally biased region" description="Polar residues" evidence="6">
    <location>
        <begin position="261"/>
        <end position="277"/>
    </location>
</feature>
<feature type="region of interest" description="Disordered" evidence="6">
    <location>
        <begin position="1168"/>
        <end position="1249"/>
    </location>
</feature>
<feature type="region of interest" description="Disordered" evidence="6">
    <location>
        <begin position="464"/>
        <end position="495"/>
    </location>
</feature>
<dbReference type="FunFam" id="3.30.230.10:FF:000014">
    <property type="entry name" value="DNA mismatch repair protein Mlh1"/>
    <property type="match status" value="1"/>
</dbReference>
<evidence type="ECO:0000313" key="8">
    <source>
        <dbReference type="EMBL" id="KGQ08311.1"/>
    </source>
</evidence>
<comment type="caution">
    <text evidence="8">The sequence shown here is derived from an EMBL/GenBank/DDBJ whole genome shotgun (WGS) entry which is preliminary data.</text>
</comment>
<reference evidence="8 9" key="1">
    <citation type="submission" date="2012-10" db="EMBL/GenBank/DDBJ databases">
        <title>Genome sequencing and analysis of entomopathogenic fungi Beauveria bassiana D1-5.</title>
        <authorList>
            <person name="Li Q."/>
            <person name="Wang L."/>
            <person name="Zhang Z."/>
            <person name="Wang Q."/>
            <person name="Ren J."/>
            <person name="Wang M."/>
            <person name="Xu W."/>
            <person name="Wang J."/>
            <person name="Lu Y."/>
            <person name="Du Q."/>
            <person name="Sun Z."/>
        </authorList>
    </citation>
    <scope>NUCLEOTIDE SEQUENCE [LARGE SCALE GENOMIC DNA]</scope>
    <source>
        <strain evidence="8 9">D1-5</strain>
    </source>
</reference>
<dbReference type="SUPFAM" id="SSF54211">
    <property type="entry name" value="Ribosomal protein S5 domain 2-like"/>
    <property type="match status" value="1"/>
</dbReference>
<dbReference type="Gene3D" id="4.10.240.10">
    <property type="entry name" value="Zn(2)-C6 fungal-type DNA-binding domain"/>
    <property type="match status" value="1"/>
</dbReference>
<feature type="compositionally biased region" description="Basic and acidic residues" evidence="6">
    <location>
        <begin position="484"/>
        <end position="495"/>
    </location>
</feature>
<feature type="region of interest" description="Disordered" evidence="6">
    <location>
        <begin position="251"/>
        <end position="305"/>
    </location>
</feature>
<dbReference type="SMART" id="SM00066">
    <property type="entry name" value="GAL4"/>
    <property type="match status" value="1"/>
</dbReference>
<dbReference type="GO" id="GO:0006298">
    <property type="term" value="P:mismatch repair"/>
    <property type="evidence" value="ECO:0007669"/>
    <property type="project" value="InterPro"/>
</dbReference>
<feature type="region of interest" description="Disordered" evidence="6">
    <location>
        <begin position="1026"/>
        <end position="1053"/>
    </location>
</feature>
<dbReference type="GO" id="GO:0008270">
    <property type="term" value="F:zinc ion binding"/>
    <property type="evidence" value="ECO:0007669"/>
    <property type="project" value="InterPro"/>
</dbReference>
<feature type="compositionally biased region" description="Low complexity" evidence="6">
    <location>
        <begin position="472"/>
        <end position="483"/>
    </location>
</feature>
<dbReference type="CDD" id="cd03483">
    <property type="entry name" value="MutL_Trans_MLH1"/>
    <property type="match status" value="1"/>
</dbReference>
<dbReference type="FunFam" id="3.30.565.10:FF:000033">
    <property type="entry name" value="DNA mismatch repair protein Mlh1"/>
    <property type="match status" value="1"/>
</dbReference>
<keyword evidence="4" id="KW-0234">DNA repair</keyword>
<dbReference type="GO" id="GO:0032389">
    <property type="term" value="C:MutLalpha complex"/>
    <property type="evidence" value="ECO:0007669"/>
    <property type="project" value="TreeGrafter"/>
</dbReference>
<dbReference type="InterPro" id="IPR013507">
    <property type="entry name" value="DNA_mismatch_S5_2-like"/>
</dbReference>
<dbReference type="InterPro" id="IPR038973">
    <property type="entry name" value="MutL/Mlh/Pms-like"/>
</dbReference>
<feature type="compositionally biased region" description="Polar residues" evidence="6">
    <location>
        <begin position="550"/>
        <end position="559"/>
    </location>
</feature>
<dbReference type="PANTHER" id="PTHR10073">
    <property type="entry name" value="DNA MISMATCH REPAIR PROTEIN MLH, PMS, MUTL"/>
    <property type="match status" value="1"/>
</dbReference>
<dbReference type="GO" id="GO:0030983">
    <property type="term" value="F:mismatched DNA binding"/>
    <property type="evidence" value="ECO:0007669"/>
    <property type="project" value="InterPro"/>
</dbReference>
<keyword evidence="3" id="KW-0227">DNA damage</keyword>
<dbReference type="Gene3D" id="3.30.565.10">
    <property type="entry name" value="Histidine kinase-like ATPase, C-terminal domain"/>
    <property type="match status" value="1"/>
</dbReference>
<accession>A0A0A2VKB5</accession>
<dbReference type="InterPro" id="IPR032189">
    <property type="entry name" value="Mlh1_C"/>
</dbReference>
<feature type="region of interest" description="Disordered" evidence="6">
    <location>
        <begin position="1"/>
        <end position="23"/>
    </location>
</feature>
<dbReference type="GO" id="GO:0000981">
    <property type="term" value="F:DNA-binding transcription factor activity, RNA polymerase II-specific"/>
    <property type="evidence" value="ECO:0007669"/>
    <property type="project" value="InterPro"/>
</dbReference>
<evidence type="ECO:0000259" key="7">
    <source>
        <dbReference type="PROSITE" id="PS50048"/>
    </source>
</evidence>
<comment type="subcellular location">
    <subcellularLocation>
        <location evidence="1">Nucleus</location>
    </subcellularLocation>
</comment>
<name>A0A0A2VKB5_BEABA</name>
<sequence>MLSVSRPVESAPFPPGNRHGIPSTLFNEGQLSLYPPKKRSEQIVRVGGYLSPPMSGSPPFEPARTAQDLSSCGSSPRYGMMPLDASQPRLQIEQQPARASNQPRSLLPLSNTYPQETSRGPHIRRSSEHRLPPLLTYNTPEPVNSFYGTPVQRYASPASSITQHSDSQPRSSVPDSSIRALSPRSQRKTKGHVASACVPCKKAHLRCDAQRPCARCVSHGKEDTCVDVRHKKRGRPRLRDDRESRMDAVRFAPSQDGGARRTTNIRPASLGHPSQPSLYDRPSSAAPSASSASSFAPPPRIFSADTTVHGDRHRRLICEAPIVYMRTNMDIVKASSSFSEAIGATRLIGRRLMEMVAPETSETMIDVCNALNAEQKRREPAYLPPIYDKGDEAVRALSFAPEIVNRIDFKHHAYSTFRAHDGQPRSYPIRFGLLREGSFFFIAALLSLQSRPLYHQPAATHTRNVAHTLPRASPSSSYAAHAAIDSDHRRYSDGPSALRREAGMARQASPHGTSPSIAYQSIYSASPHSSEYRRQSPLQIPRSEAGTPLLNRSSESQYTLPPIRSLAERPRDKSARDGRQRRLSIGGRKRACGVDSWSADMMDVDAVAGTKRKADADNDEPAPPPRRIRALDIDVVNKIAAGEIIVAPVHALKELLENAIDAGSTALEVLVKDGGLKLLQITDNGSGIQKDDLAILCERHTTSKIAAFEDLAAISTYGFRGEALASISHIAHLTVTTKTKDSALAWRAHYLDGKLVPSKPGQPAEPKGVAGRPGTQIAVEDLFFSIPTRRKAFRSYADEFNKILDMVGRYAIHSAGVAFTCKKAGESSASLSIPAATSAIDRVRQIYGGGVANELVEVSASDERWGYKASALVTNANYHIKKTALVLFINHRAVESTNIKKAIEQVYSTFLPKGGHPFVYLSLDIDPARVDVNVHPTKKEVHFLNEDEILHDICNKITEALTAVDTSRTFKTQTLIPGAARVVKYPATDGEGPVDTVLASGKRVRRNSNDLVRTDTSERKITSMFTRTESGEASGSGGGGGGGRRAEEPAAVPEPVEYDTVDREYVSCSLGSIKQLRAEVRADMHRELTDIFSTHTFVGIVDEQRRLAAIQGGVKLFLVDYGHTCFEYFYQLGLTDFGNMGAIRFSPPLDLTELLTLAATEEKALLLGANNNNDDDDDDDDNGFPPLSRASATRSSRSARCCSTTARAGPWATRGGGRGGGGGGGGAGGRRAAAASGVAQEEAARAVGG</sequence>
<feature type="compositionally biased region" description="Polar residues" evidence="6">
    <location>
        <begin position="88"/>
        <end position="118"/>
    </location>
</feature>
<dbReference type="EMBL" id="ANFO01000589">
    <property type="protein sequence ID" value="KGQ08311.1"/>
    <property type="molecule type" value="Genomic_DNA"/>
</dbReference>
<dbReference type="Pfam" id="PF13589">
    <property type="entry name" value="HATPase_c_3"/>
    <property type="match status" value="1"/>
</dbReference>
<dbReference type="Gene3D" id="3.30.230.10">
    <property type="match status" value="1"/>
</dbReference>
<dbReference type="HOGENOM" id="CLU_265908_0_0_1"/>
<dbReference type="InterPro" id="IPR036890">
    <property type="entry name" value="HATPase_C_sf"/>
</dbReference>
<dbReference type="PROSITE" id="PS00058">
    <property type="entry name" value="DNA_MISMATCH_REPAIR_1"/>
    <property type="match status" value="1"/>
</dbReference>
<feature type="compositionally biased region" description="Gly residues" evidence="6">
    <location>
        <begin position="1214"/>
        <end position="1229"/>
    </location>
</feature>
<dbReference type="AlphaFoldDB" id="A0A0A2VKB5"/>
<dbReference type="Proteomes" id="UP000030106">
    <property type="component" value="Unassembled WGS sequence"/>
</dbReference>
<dbReference type="SUPFAM" id="SSF57701">
    <property type="entry name" value="Zn2/Cys6 DNA-binding domain"/>
    <property type="match status" value="1"/>
</dbReference>
<feature type="region of interest" description="Disordered" evidence="6">
    <location>
        <begin position="55"/>
        <end position="193"/>
    </location>
</feature>
<dbReference type="Pfam" id="PF16413">
    <property type="entry name" value="Mlh1_C"/>
    <property type="match status" value="1"/>
</dbReference>
<feature type="compositionally biased region" description="Gly residues" evidence="6">
    <location>
        <begin position="1034"/>
        <end position="1043"/>
    </location>
</feature>
<evidence type="ECO:0000256" key="3">
    <source>
        <dbReference type="ARBA" id="ARBA00022763"/>
    </source>
</evidence>
<feature type="domain" description="Zn(2)-C6 fungal-type" evidence="7">
    <location>
        <begin position="196"/>
        <end position="227"/>
    </location>
</feature>
<dbReference type="NCBIfam" id="TIGR00585">
    <property type="entry name" value="mutl"/>
    <property type="match status" value="1"/>
</dbReference>
<proteinExistence type="inferred from homology"/>
<feature type="region of interest" description="Disordered" evidence="6">
    <location>
        <begin position="525"/>
        <end position="587"/>
    </location>
</feature>
<dbReference type="PROSITE" id="PS00463">
    <property type="entry name" value="ZN2_CY6_FUNGAL_1"/>
    <property type="match status" value="1"/>
</dbReference>
<comment type="similarity">
    <text evidence="2">Belongs to the DNA mismatch repair MutL/HexB family.</text>
</comment>
<dbReference type="InterPro" id="IPR014762">
    <property type="entry name" value="DNA_mismatch_repair_CS"/>
</dbReference>
<feature type="compositionally biased region" description="Low complexity" evidence="6">
    <location>
        <begin position="1230"/>
        <end position="1241"/>
    </location>
</feature>
<dbReference type="CDD" id="cd16926">
    <property type="entry name" value="HATPase_MutL-MLH-PMS-like"/>
    <property type="match status" value="1"/>
</dbReference>
<keyword evidence="5" id="KW-0539">Nucleus</keyword>
<feature type="compositionally biased region" description="Low complexity" evidence="6">
    <location>
        <begin position="282"/>
        <end position="295"/>
    </location>
</feature>
<protein>
    <submittedName>
        <fullName evidence="8">DNA mismatch repair protein MLH1</fullName>
    </submittedName>
</protein>
<evidence type="ECO:0000256" key="5">
    <source>
        <dbReference type="ARBA" id="ARBA00023242"/>
    </source>
</evidence>
<dbReference type="Pfam" id="PF01119">
    <property type="entry name" value="DNA_mis_repair"/>
    <property type="match status" value="1"/>
</dbReference>
<dbReference type="GO" id="GO:0061982">
    <property type="term" value="P:meiosis I cell cycle process"/>
    <property type="evidence" value="ECO:0007669"/>
    <property type="project" value="UniProtKB-ARBA"/>
</dbReference>
<evidence type="ECO:0000256" key="6">
    <source>
        <dbReference type="SAM" id="MobiDB-lite"/>
    </source>
</evidence>
<dbReference type="InterPro" id="IPR001138">
    <property type="entry name" value="Zn2Cys6_DnaBD"/>
</dbReference>
<dbReference type="GO" id="GO:0016887">
    <property type="term" value="F:ATP hydrolysis activity"/>
    <property type="evidence" value="ECO:0007669"/>
    <property type="project" value="InterPro"/>
</dbReference>
<dbReference type="InterPro" id="IPR020568">
    <property type="entry name" value="Ribosomal_Su5_D2-typ_SF"/>
</dbReference>
<dbReference type="eggNOG" id="ENOG502S5NV">
    <property type="taxonomic scope" value="Eukaryota"/>
</dbReference>
<feature type="compositionally biased region" description="Acidic residues" evidence="6">
    <location>
        <begin position="1173"/>
        <end position="1182"/>
    </location>
</feature>
<organism evidence="8 9">
    <name type="scientific">Beauveria bassiana D1-5</name>
    <dbReference type="NCBI Taxonomy" id="1245745"/>
    <lineage>
        <taxon>Eukaryota</taxon>
        <taxon>Fungi</taxon>
        <taxon>Dikarya</taxon>
        <taxon>Ascomycota</taxon>
        <taxon>Pezizomycotina</taxon>
        <taxon>Sordariomycetes</taxon>
        <taxon>Hypocreomycetidae</taxon>
        <taxon>Hypocreales</taxon>
        <taxon>Cordycipitaceae</taxon>
        <taxon>Beauveria</taxon>
    </lineage>
</organism>
<dbReference type="InterPro" id="IPR014721">
    <property type="entry name" value="Ribsml_uS5_D2-typ_fold_subgr"/>
</dbReference>
<evidence type="ECO:0000256" key="4">
    <source>
        <dbReference type="ARBA" id="ARBA00023204"/>
    </source>
</evidence>
<dbReference type="STRING" id="1245745.A0A0A2VKB5"/>
<dbReference type="GO" id="GO:0005524">
    <property type="term" value="F:ATP binding"/>
    <property type="evidence" value="ECO:0007669"/>
    <property type="project" value="InterPro"/>
</dbReference>
<dbReference type="PANTHER" id="PTHR10073:SF12">
    <property type="entry name" value="DNA MISMATCH REPAIR PROTEIN MLH1"/>
    <property type="match status" value="1"/>
</dbReference>
<dbReference type="SMART" id="SM01340">
    <property type="entry name" value="DNA_mis_repair"/>
    <property type="match status" value="1"/>
</dbReference>
<feature type="compositionally biased region" description="Low complexity" evidence="6">
    <location>
        <begin position="1188"/>
        <end position="1213"/>
    </location>
</feature>
<evidence type="ECO:0000256" key="2">
    <source>
        <dbReference type="ARBA" id="ARBA00006082"/>
    </source>
</evidence>
<dbReference type="InterPro" id="IPR002099">
    <property type="entry name" value="MutL/Mlh/PMS"/>
</dbReference>
<dbReference type="Pfam" id="PF00172">
    <property type="entry name" value="Zn_clus"/>
    <property type="match status" value="1"/>
</dbReference>
<dbReference type="InterPro" id="IPR036864">
    <property type="entry name" value="Zn2-C6_fun-type_DNA-bd_sf"/>
</dbReference>
<feature type="compositionally biased region" description="Polar residues" evidence="6">
    <location>
        <begin position="157"/>
        <end position="175"/>
    </location>
</feature>
<dbReference type="OrthoDB" id="10263226at2759"/>
<evidence type="ECO:0000256" key="1">
    <source>
        <dbReference type="ARBA" id="ARBA00004123"/>
    </source>
</evidence>
<dbReference type="GO" id="GO:0140664">
    <property type="term" value="F:ATP-dependent DNA damage sensor activity"/>
    <property type="evidence" value="ECO:0007669"/>
    <property type="project" value="InterPro"/>
</dbReference>